<evidence type="ECO:0000256" key="7">
    <source>
        <dbReference type="ARBA" id="ARBA00023118"/>
    </source>
</evidence>
<dbReference type="Proteomes" id="UP000288086">
    <property type="component" value="Unassembled WGS sequence"/>
</dbReference>
<dbReference type="GO" id="GO:0046872">
    <property type="term" value="F:metal ion binding"/>
    <property type="evidence" value="ECO:0007669"/>
    <property type="project" value="UniProtKB-KW"/>
</dbReference>
<keyword evidence="4" id="KW-0479">Metal-binding</keyword>
<comment type="similarity">
    <text evidence="8">Belongs to the bacterial reverse transcriptase family.</text>
</comment>
<evidence type="ECO:0000256" key="8">
    <source>
        <dbReference type="ARBA" id="ARBA00034120"/>
    </source>
</evidence>
<organism evidence="11 12">
    <name type="scientific">Candidatus Electrothrix communis</name>
    <dbReference type="NCBI Taxonomy" id="1859133"/>
    <lineage>
        <taxon>Bacteria</taxon>
        <taxon>Pseudomonadati</taxon>
        <taxon>Thermodesulfobacteriota</taxon>
        <taxon>Desulfobulbia</taxon>
        <taxon>Desulfobulbales</taxon>
        <taxon>Desulfobulbaceae</taxon>
        <taxon>Candidatus Electrothrix</taxon>
    </lineage>
</organism>
<comment type="catalytic activity">
    <reaction evidence="9">
        <text>DNA(n) + a 2'-deoxyribonucleoside 5'-triphosphate = DNA(n+1) + diphosphate</text>
        <dbReference type="Rhea" id="RHEA:22508"/>
        <dbReference type="Rhea" id="RHEA-COMP:17339"/>
        <dbReference type="Rhea" id="RHEA-COMP:17340"/>
        <dbReference type="ChEBI" id="CHEBI:33019"/>
        <dbReference type="ChEBI" id="CHEBI:61560"/>
        <dbReference type="ChEBI" id="CHEBI:173112"/>
        <dbReference type="EC" id="2.7.7.49"/>
    </reaction>
</comment>
<dbReference type="GO" id="GO:0003723">
    <property type="term" value="F:RNA binding"/>
    <property type="evidence" value="ECO:0007669"/>
    <property type="project" value="InterPro"/>
</dbReference>
<dbReference type="InterPro" id="IPR030931">
    <property type="entry name" value="Group_II_RT_mat"/>
</dbReference>
<comment type="caution">
    <text evidence="11">The sequence shown here is derived from an EMBL/GenBank/DDBJ whole genome shotgun (WGS) entry which is preliminary data.</text>
</comment>
<dbReference type="InterPro" id="IPR043502">
    <property type="entry name" value="DNA/RNA_pol_sf"/>
</dbReference>
<dbReference type="CDD" id="cd01651">
    <property type="entry name" value="RT_G2_intron"/>
    <property type="match status" value="1"/>
</dbReference>
<keyword evidence="5" id="KW-0460">Magnesium</keyword>
<evidence type="ECO:0000259" key="10">
    <source>
        <dbReference type="PROSITE" id="PS50878"/>
    </source>
</evidence>
<keyword evidence="12" id="KW-1185">Reference proteome</keyword>
<dbReference type="GO" id="GO:0051607">
    <property type="term" value="P:defense response to virus"/>
    <property type="evidence" value="ECO:0007669"/>
    <property type="project" value="UniProtKB-KW"/>
</dbReference>
<dbReference type="InterPro" id="IPR051083">
    <property type="entry name" value="GrpII_Intron_Splice-Mob/Def"/>
</dbReference>
<proteinExistence type="inferred from homology"/>
<dbReference type="PRINTS" id="PR00866">
    <property type="entry name" value="RNADNAPOLMS"/>
</dbReference>
<dbReference type="EMBL" id="MTKP01000289">
    <property type="protein sequence ID" value="RWX46221.1"/>
    <property type="molecule type" value="Genomic_DNA"/>
</dbReference>
<dbReference type="GO" id="GO:0003964">
    <property type="term" value="F:RNA-directed DNA polymerase activity"/>
    <property type="evidence" value="ECO:0007669"/>
    <property type="project" value="UniProtKB-KW"/>
</dbReference>
<dbReference type="InterPro" id="IPR000123">
    <property type="entry name" value="Reverse_transcriptase_msDNA"/>
</dbReference>
<sequence length="277" mass="31299">MKRQPKMKSKMRQLNLFVDERSLFEKLCDQSSLEAGFKAVKKNGGSPGIDGVTIQDFESRLEEELVQLLGEIGSWTYKPNPVRRVEIPKPGKGAGVRLLGIPCVRDRVVQATIKLLLEPILDLIFSDHSYGFRPGYSQRQAVEAAQRIVKSGKEYVVDIDLSKFFDRVNHDRLIYLLSEHIDDKQILRLIGITLRSGIMKDGLVTPSEEGTPQGSPLSPLLSNVVLDELDKELEQRGLEFCRFADDCNIFVRTPKSAERVMKSISKFIEGKLKLKIN</sequence>
<dbReference type="PROSITE" id="PS50878">
    <property type="entry name" value="RT_POL"/>
    <property type="match status" value="1"/>
</dbReference>
<keyword evidence="3" id="KW-0548">Nucleotidyltransferase</keyword>
<accession>A0A3S3R7N6</accession>
<evidence type="ECO:0000256" key="4">
    <source>
        <dbReference type="ARBA" id="ARBA00022723"/>
    </source>
</evidence>
<dbReference type="AlphaFoldDB" id="A0A3S3R7N6"/>
<protein>
    <recommendedName>
        <fullName evidence="1">RNA-directed DNA polymerase</fullName>
        <ecNumber evidence="1">2.7.7.49</ecNumber>
    </recommendedName>
</protein>
<evidence type="ECO:0000256" key="6">
    <source>
        <dbReference type="ARBA" id="ARBA00022918"/>
    </source>
</evidence>
<dbReference type="Pfam" id="PF00078">
    <property type="entry name" value="RVT_1"/>
    <property type="match status" value="1"/>
</dbReference>
<evidence type="ECO:0000256" key="9">
    <source>
        <dbReference type="ARBA" id="ARBA00048173"/>
    </source>
</evidence>
<keyword evidence="2" id="KW-0808">Transferase</keyword>
<name>A0A3S3R7N6_9BACT</name>
<dbReference type="SUPFAM" id="SSF56672">
    <property type="entry name" value="DNA/RNA polymerases"/>
    <property type="match status" value="1"/>
</dbReference>
<dbReference type="NCBIfam" id="TIGR04416">
    <property type="entry name" value="group_II_RT_mat"/>
    <property type="match status" value="1"/>
</dbReference>
<feature type="non-terminal residue" evidence="11">
    <location>
        <position position="277"/>
    </location>
</feature>
<dbReference type="PANTHER" id="PTHR34047:SF8">
    <property type="entry name" value="PROTEIN YKFC"/>
    <property type="match status" value="1"/>
</dbReference>
<evidence type="ECO:0000256" key="3">
    <source>
        <dbReference type="ARBA" id="ARBA00022695"/>
    </source>
</evidence>
<dbReference type="EC" id="2.7.7.49" evidence="1"/>
<keyword evidence="6 11" id="KW-0695">RNA-directed DNA polymerase</keyword>
<feature type="domain" description="Reverse transcriptase" evidence="10">
    <location>
        <begin position="68"/>
        <end position="277"/>
    </location>
</feature>
<keyword evidence="7" id="KW-0051">Antiviral defense</keyword>
<evidence type="ECO:0000256" key="1">
    <source>
        <dbReference type="ARBA" id="ARBA00012493"/>
    </source>
</evidence>
<dbReference type="PANTHER" id="PTHR34047">
    <property type="entry name" value="NUCLEAR INTRON MATURASE 1, MITOCHONDRIAL-RELATED"/>
    <property type="match status" value="1"/>
</dbReference>
<evidence type="ECO:0000313" key="12">
    <source>
        <dbReference type="Proteomes" id="UP000288086"/>
    </source>
</evidence>
<evidence type="ECO:0000256" key="2">
    <source>
        <dbReference type="ARBA" id="ARBA00022679"/>
    </source>
</evidence>
<evidence type="ECO:0000256" key="5">
    <source>
        <dbReference type="ARBA" id="ARBA00022842"/>
    </source>
</evidence>
<reference evidence="11 12" key="1">
    <citation type="submission" date="2017-01" db="EMBL/GenBank/DDBJ databases">
        <title>The cable genome- insights into the physiology and evolution of filamentous bacteria capable of sulfide oxidation via long distance electron transfer.</title>
        <authorList>
            <person name="Schreiber L."/>
            <person name="Bjerg J.T."/>
            <person name="Boggild A."/>
            <person name="Van De Vossenberg J."/>
            <person name="Meysman F."/>
            <person name="Nielsen L.P."/>
            <person name="Schramm A."/>
            <person name="Kjeldsen K.U."/>
        </authorList>
    </citation>
    <scope>NUCLEOTIDE SEQUENCE [LARGE SCALE GENOMIC DNA]</scope>
    <source>
        <strain evidence="11">A1</strain>
    </source>
</reference>
<dbReference type="InterPro" id="IPR000477">
    <property type="entry name" value="RT_dom"/>
</dbReference>
<gene>
    <name evidence="11" type="ORF">VT98_12892</name>
</gene>
<evidence type="ECO:0000313" key="11">
    <source>
        <dbReference type="EMBL" id="RWX46221.1"/>
    </source>
</evidence>